<gene>
    <name evidence="4" type="ORF">BBO_01059</name>
</gene>
<dbReference type="InterPro" id="IPR023631">
    <property type="entry name" value="Amidase_dom"/>
</dbReference>
<accession>A0A167K201</accession>
<feature type="domain" description="Scytalone dehydratase-like protein Arp1 N-terminal" evidence="3">
    <location>
        <begin position="47"/>
        <end position="101"/>
    </location>
</feature>
<protein>
    <submittedName>
        <fullName evidence="4">Glutamyl-tRNA(Gln) amidotransferase</fullName>
    </submittedName>
</protein>
<evidence type="ECO:0000259" key="2">
    <source>
        <dbReference type="Pfam" id="PF01425"/>
    </source>
</evidence>
<dbReference type="Pfam" id="PF01425">
    <property type="entry name" value="Amidase"/>
    <property type="match status" value="1"/>
</dbReference>
<proteinExistence type="predicted"/>
<dbReference type="Proteomes" id="UP000076863">
    <property type="component" value="Unassembled WGS sequence"/>
</dbReference>
<dbReference type="OrthoDB" id="5423360at2759"/>
<dbReference type="Gene3D" id="3.90.1300.10">
    <property type="entry name" value="Amidase signature (AS) domain"/>
    <property type="match status" value="1"/>
</dbReference>
<dbReference type="GO" id="GO:0016740">
    <property type="term" value="F:transferase activity"/>
    <property type="evidence" value="ECO:0007669"/>
    <property type="project" value="UniProtKB-KW"/>
</dbReference>
<keyword evidence="4" id="KW-0808">Transferase</keyword>
<evidence type="ECO:0000259" key="3">
    <source>
        <dbReference type="Pfam" id="PF26053"/>
    </source>
</evidence>
<dbReference type="InterPro" id="IPR058329">
    <property type="entry name" value="Arp1_N"/>
</dbReference>
<sequence>MKLLLVTGLLHIAATVAARVLSTGSSVDVGDIHYFVPPWYVGKVDAPIAEGEGLLPVTVVNPQSEAFDASSLYQITKSFLKDDDVIQQEFLKVIYLVGKSAKSARPISLNNATVVLTDLKNVTVPNGPYFASSSGRLYNAYRLYSDFAGAFSETSIMTPDGSHTVLPANMPGQSLAVAVPSRLLFTKSADKPLAGVRLGVKDVFDIAGLKTSNGNRAWYQLYPEANQTASAVQKLVDSGAVVIGKMKTSQFANGETATSDWVDYHAPFNPRGDGYLDPSSSSAGPAAGEASYSWLDIALGSDTGGSLRSPSQLQGIYGNRPSHGLVSLDHTMPLSPEFDTAGLLARDPLLWADAAKILYQPNMTESSIYPQHILAADFPKSTQTRFDQLLHAFLHNLTDLLSARVTDFNLTERWAATNPSAEPLLSMINSTYEVLSAKQQGRLVRDPFYADYAARHDGRLPHVNPAPLRRWALGDNVNATLEEAIANKTRFMEWFNESVLRSDSANCSSGLFVYVPRTPAPKYRDTYWTGPQAPGAFSTSRISVMAEIPDIVIPIGEVEYQSKVTNHTENLPVTVDLMAAKGCDGMLFSLVRKMYKVGMISKVKPGRSLLHDVDVLY</sequence>
<dbReference type="PANTHER" id="PTHR46310:SF7">
    <property type="entry name" value="AMIDASE 1"/>
    <property type="match status" value="1"/>
</dbReference>
<dbReference type="InterPro" id="IPR036928">
    <property type="entry name" value="AS_sf"/>
</dbReference>
<comment type="caution">
    <text evidence="4">The sequence shown here is derived from an EMBL/GenBank/DDBJ whole genome shotgun (WGS) entry which is preliminary data.</text>
</comment>
<organism evidence="4 5">
    <name type="scientific">Beauveria brongniartii RCEF 3172</name>
    <dbReference type="NCBI Taxonomy" id="1081107"/>
    <lineage>
        <taxon>Eukaryota</taxon>
        <taxon>Fungi</taxon>
        <taxon>Dikarya</taxon>
        <taxon>Ascomycota</taxon>
        <taxon>Pezizomycotina</taxon>
        <taxon>Sordariomycetes</taxon>
        <taxon>Hypocreomycetidae</taxon>
        <taxon>Hypocreales</taxon>
        <taxon>Cordycipitaceae</taxon>
        <taxon>Beauveria</taxon>
        <taxon>Beauveria brongniartii</taxon>
    </lineage>
</organism>
<feature type="chain" id="PRO_5007889123" evidence="1">
    <location>
        <begin position="19"/>
        <end position="617"/>
    </location>
</feature>
<feature type="domain" description="Amidase" evidence="2">
    <location>
        <begin position="187"/>
        <end position="347"/>
    </location>
</feature>
<evidence type="ECO:0000313" key="5">
    <source>
        <dbReference type="Proteomes" id="UP000076863"/>
    </source>
</evidence>
<evidence type="ECO:0000313" key="4">
    <source>
        <dbReference type="EMBL" id="OAA51112.1"/>
    </source>
</evidence>
<feature type="signal peptide" evidence="1">
    <location>
        <begin position="1"/>
        <end position="18"/>
    </location>
</feature>
<dbReference type="Pfam" id="PF26053">
    <property type="entry name" value="DUF8016"/>
    <property type="match status" value="1"/>
</dbReference>
<reference evidence="4 5" key="1">
    <citation type="journal article" date="2016" name="Genome Biol. Evol.">
        <title>Divergent and convergent evolution of fungal pathogenicity.</title>
        <authorList>
            <person name="Shang Y."/>
            <person name="Xiao G."/>
            <person name="Zheng P."/>
            <person name="Cen K."/>
            <person name="Zhan S."/>
            <person name="Wang C."/>
        </authorList>
    </citation>
    <scope>NUCLEOTIDE SEQUENCE [LARGE SCALE GENOMIC DNA]</scope>
    <source>
        <strain evidence="4 5">RCEF 3172</strain>
    </source>
</reference>
<dbReference type="PANTHER" id="PTHR46310">
    <property type="entry name" value="AMIDASE 1"/>
    <property type="match status" value="1"/>
</dbReference>
<name>A0A167K201_9HYPO</name>
<keyword evidence="5" id="KW-1185">Reference proteome</keyword>
<dbReference type="AlphaFoldDB" id="A0A167K201"/>
<dbReference type="SUPFAM" id="SSF75304">
    <property type="entry name" value="Amidase signature (AS) enzymes"/>
    <property type="match status" value="1"/>
</dbReference>
<keyword evidence="1" id="KW-0732">Signal</keyword>
<evidence type="ECO:0000256" key="1">
    <source>
        <dbReference type="SAM" id="SignalP"/>
    </source>
</evidence>
<dbReference type="EMBL" id="AZHA01000002">
    <property type="protein sequence ID" value="OAA51112.1"/>
    <property type="molecule type" value="Genomic_DNA"/>
</dbReference>